<organism evidence="1 2">
    <name type="scientific">Nitzschia inconspicua</name>
    <dbReference type="NCBI Taxonomy" id="303405"/>
    <lineage>
        <taxon>Eukaryota</taxon>
        <taxon>Sar</taxon>
        <taxon>Stramenopiles</taxon>
        <taxon>Ochrophyta</taxon>
        <taxon>Bacillariophyta</taxon>
        <taxon>Bacillariophyceae</taxon>
        <taxon>Bacillariophycidae</taxon>
        <taxon>Bacillariales</taxon>
        <taxon>Bacillariaceae</taxon>
        <taxon>Nitzschia</taxon>
    </lineage>
</organism>
<evidence type="ECO:0000313" key="1">
    <source>
        <dbReference type="EMBL" id="KAG7360627.1"/>
    </source>
</evidence>
<dbReference type="Proteomes" id="UP000693970">
    <property type="component" value="Unassembled WGS sequence"/>
</dbReference>
<comment type="caution">
    <text evidence="1">The sequence shown here is derived from an EMBL/GenBank/DDBJ whole genome shotgun (WGS) entry which is preliminary data.</text>
</comment>
<dbReference type="OrthoDB" id="119991at2759"/>
<keyword evidence="2" id="KW-1185">Reference proteome</keyword>
<name>A0A9K3PUY0_9STRA</name>
<dbReference type="EMBL" id="JAGRRH010000013">
    <property type="protein sequence ID" value="KAG7360627.1"/>
    <property type="molecule type" value="Genomic_DNA"/>
</dbReference>
<gene>
    <name evidence="1" type="ORF">IV203_035726</name>
</gene>
<accession>A0A9K3PUY0</accession>
<reference evidence="1" key="1">
    <citation type="journal article" date="2021" name="Sci. Rep.">
        <title>Diploid genomic architecture of Nitzschia inconspicua, an elite biomass production diatom.</title>
        <authorList>
            <person name="Oliver A."/>
            <person name="Podell S."/>
            <person name="Pinowska A."/>
            <person name="Traller J.C."/>
            <person name="Smith S.R."/>
            <person name="McClure R."/>
            <person name="Beliaev A."/>
            <person name="Bohutskyi P."/>
            <person name="Hill E.A."/>
            <person name="Rabines A."/>
            <person name="Zheng H."/>
            <person name="Allen L.Z."/>
            <person name="Kuo A."/>
            <person name="Grigoriev I.V."/>
            <person name="Allen A.E."/>
            <person name="Hazlebeck D."/>
            <person name="Allen E.E."/>
        </authorList>
    </citation>
    <scope>NUCLEOTIDE SEQUENCE</scope>
    <source>
        <strain evidence="1">Hildebrandi</strain>
    </source>
</reference>
<dbReference type="AlphaFoldDB" id="A0A9K3PUY0"/>
<evidence type="ECO:0000313" key="2">
    <source>
        <dbReference type="Proteomes" id="UP000693970"/>
    </source>
</evidence>
<proteinExistence type="predicted"/>
<protein>
    <submittedName>
        <fullName evidence="1">Uncharacterized protein</fullName>
    </submittedName>
</protein>
<sequence length="107" mass="12200">MTKESENGKDALGFSLYKSLCSLLMKSAKLDSTFTGCFMTYCWNFMCGTGNMTSICHILNGEMTQSLTKDDMPNTNMQERLSDFRYLTHLVEKRVEEKGKLDSIPFI</sequence>
<reference evidence="1" key="2">
    <citation type="submission" date="2021-04" db="EMBL/GenBank/DDBJ databases">
        <authorList>
            <person name="Podell S."/>
        </authorList>
    </citation>
    <scope>NUCLEOTIDE SEQUENCE</scope>
    <source>
        <strain evidence="1">Hildebrandi</strain>
    </source>
</reference>